<dbReference type="Pfam" id="PF10382">
    <property type="entry name" value="ZGRF1-like_N"/>
    <property type="match status" value="1"/>
</dbReference>
<organism evidence="3 4">
    <name type="scientific">Geotrypetes seraphini</name>
    <name type="common">Gaboon caecilian</name>
    <name type="synonym">Caecilia seraphini</name>
    <dbReference type="NCBI Taxonomy" id="260995"/>
    <lineage>
        <taxon>Eukaryota</taxon>
        <taxon>Metazoa</taxon>
        <taxon>Chordata</taxon>
        <taxon>Craniata</taxon>
        <taxon>Vertebrata</taxon>
        <taxon>Euteleostomi</taxon>
        <taxon>Amphibia</taxon>
        <taxon>Gymnophiona</taxon>
        <taxon>Geotrypetes</taxon>
    </lineage>
</organism>
<reference evidence="4 5" key="1">
    <citation type="submission" date="2025-04" db="UniProtKB">
        <authorList>
            <consortium name="RefSeq"/>
        </authorList>
    </citation>
    <scope>IDENTIFICATION</scope>
</reference>
<feature type="domain" description="5'-3' DNA helicase ZGRF1-like N-terminal" evidence="2">
    <location>
        <begin position="4"/>
        <end position="76"/>
    </location>
</feature>
<evidence type="ECO:0000256" key="1">
    <source>
        <dbReference type="SAM" id="MobiDB-lite"/>
    </source>
</evidence>
<proteinExistence type="predicted"/>
<dbReference type="PANTHER" id="PTHR28535:SF1">
    <property type="entry name" value="PROTEIN ZGRF1"/>
    <property type="match status" value="1"/>
</dbReference>
<feature type="region of interest" description="Disordered" evidence="1">
    <location>
        <begin position="550"/>
        <end position="579"/>
    </location>
</feature>
<dbReference type="AlphaFoldDB" id="A0A6P8S366"/>
<dbReference type="RefSeq" id="XP_033811561.1">
    <property type="nucleotide sequence ID" value="XM_033955670.1"/>
</dbReference>
<dbReference type="KEGG" id="gsh:117365336"/>
<dbReference type="Proteomes" id="UP000515159">
    <property type="component" value="Chromosome 1"/>
</dbReference>
<dbReference type="GO" id="GO:0006302">
    <property type="term" value="P:double-strand break repair"/>
    <property type="evidence" value="ECO:0007669"/>
    <property type="project" value="TreeGrafter"/>
</dbReference>
<dbReference type="GeneID" id="117365336"/>
<feature type="region of interest" description="Disordered" evidence="1">
    <location>
        <begin position="77"/>
        <end position="102"/>
    </location>
</feature>
<keyword evidence="3" id="KW-1185">Reference proteome</keyword>
<dbReference type="OrthoDB" id="6513042at2759"/>
<accession>A0A6P8S366</accession>
<dbReference type="GO" id="GO:0005634">
    <property type="term" value="C:nucleus"/>
    <property type="evidence" value="ECO:0007669"/>
    <property type="project" value="TreeGrafter"/>
</dbReference>
<dbReference type="InterPro" id="IPR052800">
    <property type="entry name" value="DNA_Repair_Helicase_ZGRF1"/>
</dbReference>
<feature type="compositionally biased region" description="Basic and acidic residues" evidence="1">
    <location>
        <begin position="77"/>
        <end position="90"/>
    </location>
</feature>
<protein>
    <submittedName>
        <fullName evidence="4 5">Protein ZGRF1 isoform X1</fullName>
    </submittedName>
</protein>
<name>A0A6P8S366_GEOSA</name>
<evidence type="ECO:0000313" key="4">
    <source>
        <dbReference type="RefSeq" id="XP_033811551.1"/>
    </source>
</evidence>
<evidence type="ECO:0000313" key="6">
    <source>
        <dbReference type="RefSeq" id="XP_033811571.1"/>
    </source>
</evidence>
<gene>
    <name evidence="4 5 6 7" type="primary">ZGRF1</name>
</gene>
<dbReference type="GO" id="GO:0035861">
    <property type="term" value="C:site of double-strand break"/>
    <property type="evidence" value="ECO:0007669"/>
    <property type="project" value="TreeGrafter"/>
</dbReference>
<dbReference type="PANTHER" id="PTHR28535">
    <property type="entry name" value="ZINC FINGER GRF-TYPE CONTAINING 1"/>
    <property type="match status" value="1"/>
</dbReference>
<dbReference type="InterPro" id="IPR018838">
    <property type="entry name" value="ZGRF1-like_N"/>
</dbReference>
<evidence type="ECO:0000313" key="3">
    <source>
        <dbReference type="Proteomes" id="UP000515159"/>
    </source>
</evidence>
<dbReference type="RefSeq" id="XP_033811580.1">
    <property type="nucleotide sequence ID" value="XM_033955689.1"/>
</dbReference>
<evidence type="ECO:0000259" key="2">
    <source>
        <dbReference type="Pfam" id="PF10382"/>
    </source>
</evidence>
<sequence>MSCLEFTVLYTHHKAKKSKIWQDGILKMSSEGNKADLFDVHGKHLDSVFLKDHKVEPGDDLESDRFLITVENEKFTEDYSNDKPKKKESPKTSSHSLKPFGLPQLQQRVGLKRKPTGFQGPREVPKKAADEIHAPAISSPTKRPYAAASAFHLTSSLFSTSENAIWRNSVTSSKRPGMAFSSLLSSSSMDFPKKVGGNEKCSHPITVDVAAEQLKDKVPIHCLAGDFQTTSGVSVSQNIRSKAKILALLKSNPSSVIEENSVGVAQCHPGAQSRENITNLSSIAIDGCTNTVLEESSEHIQQLHPPSSLSMKCNISKSKWNIYLPQRPTDPSNYIEEKHQEKVPCLHLGLQEPHSQDNVYVCTPQQPHENSIACSNRSVESQQSSWGQNVAPWLLTLGKSDGAQYKSIGNQHVSRYKEKNQTSESNVNKFTEIPNTSSLEGFNYSENGKEICVFQKNTQNGSKARLTDGMRDPNVSPLAASSVCRLSPRMVLESLGDGIEGTDDGFASAGRATMKDTLTVAGDFGDSLQHFAGITFNLLDNFDFADSEEEELQEGSNRPPNSERKVVKNGVKDSEKMANRQGKHDLISDMPPSESPVNGEVLLVDKASMEMDRIVHCGSPVIVLDLQPSKSEYIEQHMHANAESLQSIDDRRKFDLCQVSGVTNSLTVSNVHSGAFEHKGMTNCEFHSQKERSREAELLSQSPVDICFAPTDVSEKDIVHKKVSSPDSSQGYRDPLLTISVKSGDENSRTLIEDKCCTVSSKTDKIQEDVYKIFSQSSGIKHLSEELEACADLSFSISSVSGHKLENAGANGQKRWTNADRCPKLSGLLNGIFLLKDLSEHSTPLESLEMMRGENADLFLKTNGTDDKDDPTREIKD</sequence>
<dbReference type="CTD" id="55345"/>
<dbReference type="RefSeq" id="XP_033811551.1">
    <property type="nucleotide sequence ID" value="XM_033955660.1"/>
</dbReference>
<evidence type="ECO:0000313" key="7">
    <source>
        <dbReference type="RefSeq" id="XP_033811580.1"/>
    </source>
</evidence>
<feature type="compositionally biased region" description="Basic and acidic residues" evidence="1">
    <location>
        <begin position="561"/>
        <end position="579"/>
    </location>
</feature>
<evidence type="ECO:0000313" key="5">
    <source>
        <dbReference type="RefSeq" id="XP_033811561.1"/>
    </source>
</evidence>
<dbReference type="RefSeq" id="XP_033811571.1">
    <property type="nucleotide sequence ID" value="XM_033955680.1"/>
</dbReference>